<dbReference type="Proteomes" id="UP001165584">
    <property type="component" value="Unassembled WGS sequence"/>
</dbReference>
<evidence type="ECO:0000313" key="2">
    <source>
        <dbReference type="EMBL" id="MCS5717316.1"/>
    </source>
</evidence>
<gene>
    <name evidence="2" type="ORF">N1027_04105</name>
</gene>
<sequence>MNNEHTRLSRRFLGTLIVVVFGALGALASLVFLYPAHSEATGIVLDVTLAISLAVFVGAGIFAIVTSRRITALNRASRPRR</sequence>
<dbReference type="RefSeq" id="WP_259505467.1">
    <property type="nucleotide sequence ID" value="NZ_JANLCM010000001.1"/>
</dbReference>
<name>A0ABT2GRA6_9MICO</name>
<keyword evidence="1" id="KW-1133">Transmembrane helix</keyword>
<dbReference type="EMBL" id="JANLCM010000001">
    <property type="protein sequence ID" value="MCS5717316.1"/>
    <property type="molecule type" value="Genomic_DNA"/>
</dbReference>
<proteinExistence type="predicted"/>
<organism evidence="2 3">
    <name type="scientific">Herbiconiux aconitum</name>
    <dbReference type="NCBI Taxonomy" id="2970913"/>
    <lineage>
        <taxon>Bacteria</taxon>
        <taxon>Bacillati</taxon>
        <taxon>Actinomycetota</taxon>
        <taxon>Actinomycetes</taxon>
        <taxon>Micrococcales</taxon>
        <taxon>Microbacteriaceae</taxon>
        <taxon>Herbiconiux</taxon>
    </lineage>
</organism>
<feature type="transmembrane region" description="Helical" evidence="1">
    <location>
        <begin position="12"/>
        <end position="34"/>
    </location>
</feature>
<protein>
    <submittedName>
        <fullName evidence="2">Uncharacterized protein</fullName>
    </submittedName>
</protein>
<keyword evidence="1" id="KW-0812">Transmembrane</keyword>
<evidence type="ECO:0000313" key="3">
    <source>
        <dbReference type="Proteomes" id="UP001165584"/>
    </source>
</evidence>
<keyword evidence="3" id="KW-1185">Reference proteome</keyword>
<comment type="caution">
    <text evidence="2">The sequence shown here is derived from an EMBL/GenBank/DDBJ whole genome shotgun (WGS) entry which is preliminary data.</text>
</comment>
<reference evidence="2" key="1">
    <citation type="submission" date="2022-08" db="EMBL/GenBank/DDBJ databases">
        <authorList>
            <person name="Deng Y."/>
            <person name="Han X.-F."/>
            <person name="Zhang Y.-Q."/>
        </authorList>
    </citation>
    <scope>NUCLEOTIDE SEQUENCE</scope>
    <source>
        <strain evidence="2">CPCC 205763</strain>
    </source>
</reference>
<evidence type="ECO:0000256" key="1">
    <source>
        <dbReference type="SAM" id="Phobius"/>
    </source>
</evidence>
<accession>A0ABT2GRA6</accession>
<keyword evidence="1" id="KW-0472">Membrane</keyword>
<feature type="transmembrane region" description="Helical" evidence="1">
    <location>
        <begin position="40"/>
        <end position="65"/>
    </location>
</feature>